<evidence type="ECO:0000256" key="4">
    <source>
        <dbReference type="ARBA" id="ARBA00023163"/>
    </source>
</evidence>
<dbReference type="EMBL" id="JBEVYD010000010">
    <property type="protein sequence ID" value="KAL3230003.1"/>
    <property type="molecule type" value="Genomic_DNA"/>
</dbReference>
<organism evidence="8 9">
    <name type="scientific">Nakaseomyces bracarensis</name>
    <dbReference type="NCBI Taxonomy" id="273131"/>
    <lineage>
        <taxon>Eukaryota</taxon>
        <taxon>Fungi</taxon>
        <taxon>Dikarya</taxon>
        <taxon>Ascomycota</taxon>
        <taxon>Saccharomycotina</taxon>
        <taxon>Saccharomycetes</taxon>
        <taxon>Saccharomycetales</taxon>
        <taxon>Saccharomycetaceae</taxon>
        <taxon>Nakaseomyces</taxon>
    </lineage>
</organism>
<dbReference type="PIRSF" id="PIRSF038126">
    <property type="entry name" value="SWI_SNF"/>
    <property type="match status" value="1"/>
</dbReference>
<dbReference type="PANTHER" id="PTHR10019">
    <property type="entry name" value="SNF5"/>
    <property type="match status" value="1"/>
</dbReference>
<keyword evidence="3 6" id="KW-0805">Transcription regulation</keyword>
<evidence type="ECO:0000313" key="9">
    <source>
        <dbReference type="Proteomes" id="UP001623330"/>
    </source>
</evidence>
<dbReference type="InterPro" id="IPR017393">
    <property type="entry name" value="Sfh1/SNF5"/>
</dbReference>
<dbReference type="Pfam" id="PF04855">
    <property type="entry name" value="SNF5"/>
    <property type="match status" value="1"/>
</dbReference>
<accession>A0ABR4NPH8</accession>
<evidence type="ECO:0000256" key="5">
    <source>
        <dbReference type="ARBA" id="ARBA00023242"/>
    </source>
</evidence>
<reference evidence="8 9" key="1">
    <citation type="submission" date="2024-05" db="EMBL/GenBank/DDBJ databases">
        <title>Long read based assembly of the Candida bracarensis genome reveals expanded adhesin content.</title>
        <authorList>
            <person name="Marcet-Houben M."/>
            <person name="Ksiezopolska E."/>
            <person name="Gabaldon T."/>
        </authorList>
    </citation>
    <scope>NUCLEOTIDE SEQUENCE [LARGE SCALE GENOMIC DNA]</scope>
    <source>
        <strain evidence="8 9">CBM6</strain>
    </source>
</reference>
<dbReference type="InterPro" id="IPR006939">
    <property type="entry name" value="SNF5"/>
</dbReference>
<evidence type="ECO:0000256" key="3">
    <source>
        <dbReference type="ARBA" id="ARBA00023015"/>
    </source>
</evidence>
<name>A0ABR4NPH8_9SACH</name>
<comment type="similarity">
    <text evidence="2 6">Belongs to the SNF5 family.</text>
</comment>
<protein>
    <recommendedName>
        <fullName evidence="6">Chromatin structure-remodeling complex subunit SFH1</fullName>
    </recommendedName>
</protein>
<evidence type="ECO:0000313" key="8">
    <source>
        <dbReference type="EMBL" id="KAL3230003.1"/>
    </source>
</evidence>
<proteinExistence type="inferred from homology"/>
<evidence type="ECO:0000256" key="7">
    <source>
        <dbReference type="SAM" id="MobiDB-lite"/>
    </source>
</evidence>
<comment type="caution">
    <text evidence="8">The sequence shown here is derived from an EMBL/GenBank/DDBJ whole genome shotgun (WGS) entry which is preliminary data.</text>
</comment>
<gene>
    <name evidence="8" type="ORF">RNJ44_01366</name>
</gene>
<evidence type="ECO:0000256" key="1">
    <source>
        <dbReference type="ARBA" id="ARBA00004123"/>
    </source>
</evidence>
<keyword evidence="4 6" id="KW-0804">Transcription</keyword>
<keyword evidence="5 6" id="KW-0539">Nucleus</keyword>
<dbReference type="Proteomes" id="UP001623330">
    <property type="component" value="Unassembled WGS sequence"/>
</dbReference>
<sequence>MSHRQLAPQAAITNLYNRVKEDGVALVQTVQRTGVGSRRSRNAVNYSEMDAFEELEEGIAEREYEERENSISNISGTGNSFGSDSSVAGIDEKGTSIAENLVLPDLEDLVSNNADPSLNVLKYRKVRDTFFGGKFALKYKKTNNLTQAMSVVPRKPFLIPITLKVDNHQDGTMINDNIIWNINDTTITPEQFADVLVQDLGLGNNVALSSNISNAIKDQISKYQTIEEQLKNTESNMATYPDFHIHLNISCNLQDRHYEDNFQWNINDESLTPEKFAAIVVQDLGLTREFLPAIAAVLHDEVLRIKKEWIKGEFNQQLLHPEDTTNMVRIETTAGDLDLSWSPRVEILSQEEIQKREVERERQIRRMKRDSDRLGRRGRRR</sequence>
<comment type="subcellular location">
    <subcellularLocation>
        <location evidence="1 6">Nucleus</location>
    </subcellularLocation>
</comment>
<evidence type="ECO:0000256" key="6">
    <source>
        <dbReference type="PIRNR" id="PIRNR038126"/>
    </source>
</evidence>
<feature type="compositionally biased region" description="Basic and acidic residues" evidence="7">
    <location>
        <begin position="357"/>
        <end position="375"/>
    </location>
</feature>
<feature type="region of interest" description="Disordered" evidence="7">
    <location>
        <begin position="357"/>
        <end position="381"/>
    </location>
</feature>
<comment type="function">
    <text evidence="6">Part of the chromatin structure-remodeling complex (RSC) which is involved in transcription regulation and nucleosome positioning. RSC is responsible for the transfer of a histone octamer from a nucleosome core particle to naked DNA. The reaction requires ATP and involves an activated RSC-nucleosome intermediate. Remodeling reaction also involves DNA translocation, DNA twist and conformational change. As a reconfigurer of centromeric and flanking nucleosomes, RSC complex is required both for proper kinetochore function in chromosome segregation and, via a PKC1-dependent signaling pathway, for organization of the cellular cytoskeleton. This subunit is essential for mitotic growth and required for cell cycle progression.</text>
</comment>
<keyword evidence="6" id="KW-0156">Chromatin regulator</keyword>
<evidence type="ECO:0000256" key="2">
    <source>
        <dbReference type="ARBA" id="ARBA00010239"/>
    </source>
</evidence>
<keyword evidence="9" id="KW-1185">Reference proteome</keyword>
<keyword evidence="6" id="KW-0131">Cell cycle</keyword>